<dbReference type="EMBL" id="BGPR01001917">
    <property type="protein sequence ID" value="GBM64229.1"/>
    <property type="molecule type" value="Genomic_DNA"/>
</dbReference>
<gene>
    <name evidence="2" type="ORF">AVEN_167257_1</name>
</gene>
<name>A0A4Y2HG28_ARAVE</name>
<evidence type="ECO:0000256" key="1">
    <source>
        <dbReference type="SAM" id="MobiDB-lite"/>
    </source>
</evidence>
<dbReference type="AlphaFoldDB" id="A0A4Y2HG28"/>
<feature type="region of interest" description="Disordered" evidence="1">
    <location>
        <begin position="38"/>
        <end position="71"/>
    </location>
</feature>
<evidence type="ECO:0000313" key="2">
    <source>
        <dbReference type="EMBL" id="GBM64229.1"/>
    </source>
</evidence>
<sequence length="71" mass="8064">MPYVLSLMSFHLLQMQNCNDDDPLINCLEGALSSNYDHLEESSEELDDSLEYSPPSPYYIPSESGEDDDED</sequence>
<dbReference type="Proteomes" id="UP000499080">
    <property type="component" value="Unassembled WGS sequence"/>
</dbReference>
<accession>A0A4Y2HG28</accession>
<protein>
    <submittedName>
        <fullName evidence="2">Uncharacterized protein</fullName>
    </submittedName>
</protein>
<evidence type="ECO:0000313" key="3">
    <source>
        <dbReference type="Proteomes" id="UP000499080"/>
    </source>
</evidence>
<keyword evidence="3" id="KW-1185">Reference proteome</keyword>
<reference evidence="2 3" key="1">
    <citation type="journal article" date="2019" name="Sci. Rep.">
        <title>Orb-weaving spider Araneus ventricosus genome elucidates the spidroin gene catalogue.</title>
        <authorList>
            <person name="Kono N."/>
            <person name="Nakamura H."/>
            <person name="Ohtoshi R."/>
            <person name="Moran D.A.P."/>
            <person name="Shinohara A."/>
            <person name="Yoshida Y."/>
            <person name="Fujiwara M."/>
            <person name="Mori M."/>
            <person name="Tomita M."/>
            <person name="Arakawa K."/>
        </authorList>
    </citation>
    <scope>NUCLEOTIDE SEQUENCE [LARGE SCALE GENOMIC DNA]</scope>
</reference>
<organism evidence="2 3">
    <name type="scientific">Araneus ventricosus</name>
    <name type="common">Orbweaver spider</name>
    <name type="synonym">Epeira ventricosa</name>
    <dbReference type="NCBI Taxonomy" id="182803"/>
    <lineage>
        <taxon>Eukaryota</taxon>
        <taxon>Metazoa</taxon>
        <taxon>Ecdysozoa</taxon>
        <taxon>Arthropoda</taxon>
        <taxon>Chelicerata</taxon>
        <taxon>Arachnida</taxon>
        <taxon>Araneae</taxon>
        <taxon>Araneomorphae</taxon>
        <taxon>Entelegynae</taxon>
        <taxon>Araneoidea</taxon>
        <taxon>Araneidae</taxon>
        <taxon>Araneus</taxon>
    </lineage>
</organism>
<comment type="caution">
    <text evidence="2">The sequence shown here is derived from an EMBL/GenBank/DDBJ whole genome shotgun (WGS) entry which is preliminary data.</text>
</comment>
<proteinExistence type="predicted"/>